<organism evidence="1 2">
    <name type="scientific">Dawidia cretensis</name>
    <dbReference type="NCBI Taxonomy" id="2782350"/>
    <lineage>
        <taxon>Bacteria</taxon>
        <taxon>Pseudomonadati</taxon>
        <taxon>Bacteroidota</taxon>
        <taxon>Cytophagia</taxon>
        <taxon>Cytophagales</taxon>
        <taxon>Chryseotaleaceae</taxon>
        <taxon>Dawidia</taxon>
    </lineage>
</organism>
<reference evidence="1 2" key="1">
    <citation type="submission" date="2021-05" db="EMBL/GenBank/DDBJ databases">
        <title>A Polyphasic approach of four new species of the genus Ohtaekwangia: Ohtaekwangia histidinii sp. nov., Ohtaekwangia cretensis sp. nov., Ohtaekwangia indiensis sp. nov., Ohtaekwangia reichenbachii sp. nov. from diverse environment.</title>
        <authorList>
            <person name="Octaviana S."/>
        </authorList>
    </citation>
    <scope>NUCLEOTIDE SEQUENCE [LARGE SCALE GENOMIC DNA]</scope>
    <source>
        <strain evidence="1 2">PWU5</strain>
    </source>
</reference>
<dbReference type="EMBL" id="JAHESE010000010">
    <property type="protein sequence ID" value="MBT1709082.1"/>
    <property type="molecule type" value="Genomic_DNA"/>
</dbReference>
<dbReference type="InterPro" id="IPR002213">
    <property type="entry name" value="UDP_glucos_trans"/>
</dbReference>
<evidence type="ECO:0000313" key="1">
    <source>
        <dbReference type="EMBL" id="MBT1709082.1"/>
    </source>
</evidence>
<evidence type="ECO:0000313" key="2">
    <source>
        <dbReference type="Proteomes" id="UP001319080"/>
    </source>
</evidence>
<dbReference type="PANTHER" id="PTHR48050">
    <property type="entry name" value="STEROL 3-BETA-GLUCOSYLTRANSFERASE"/>
    <property type="match status" value="1"/>
</dbReference>
<dbReference type="AlphaFoldDB" id="A0AAP2DZT9"/>
<dbReference type="Pfam" id="PF00201">
    <property type="entry name" value="UDPGT"/>
    <property type="match status" value="1"/>
</dbReference>
<dbReference type="PANTHER" id="PTHR48050:SF13">
    <property type="entry name" value="STEROL 3-BETA-GLUCOSYLTRANSFERASE UGT80A2"/>
    <property type="match status" value="1"/>
</dbReference>
<gene>
    <name evidence="1" type="ORF">KK062_12645</name>
</gene>
<accession>A0AAP2DZT9</accession>
<proteinExistence type="predicted"/>
<protein>
    <recommendedName>
        <fullName evidence="3">Glycosyltransferase</fullName>
    </recommendedName>
</protein>
<comment type="caution">
    <text evidence="1">The sequence shown here is derived from an EMBL/GenBank/DDBJ whole genome shotgun (WGS) entry which is preliminary data.</text>
</comment>
<keyword evidence="2" id="KW-1185">Reference proteome</keyword>
<name>A0AAP2DZT9_9BACT</name>
<dbReference type="Proteomes" id="UP001319080">
    <property type="component" value="Unassembled WGS sequence"/>
</dbReference>
<dbReference type="CDD" id="cd03784">
    <property type="entry name" value="GT1_Gtf-like"/>
    <property type="match status" value="1"/>
</dbReference>
<evidence type="ECO:0008006" key="3">
    <source>
        <dbReference type="Google" id="ProtNLM"/>
    </source>
</evidence>
<dbReference type="SUPFAM" id="SSF53756">
    <property type="entry name" value="UDP-Glycosyltransferase/glycogen phosphorylase"/>
    <property type="match status" value="1"/>
</dbReference>
<sequence length="453" mass="50949">MSRPRIVFLCYHGKGHLNPCFPLAEILAADYDVVFAGVAFFESYVRASGFSYYPLQTVPFGLGLEAWVNTVQQRTPHYLHTLRDRWNDRLYTERARELTTLLDDLRPTLILMDDRQSSDFLVLYPHLEARGIKFGIVHAMPPAALIPGVPPINTTAFPGDAAGIRRAHIKVKLQRLKRLWKQKLLYLGMDDSSILRRRVRRNNIPRHFFSGRTIYYGIALQNIHELILLPKELNFPGIPTSPMQHYIGALHRAALAPAEASERYIQVREHLQQEIAAGKVCIYCSIGTVQPEHAGHTEEFIKRLIASIHDKPVVLLLSLASLATNFATDYAANEHVYIFDTVPQLDVLSYAGLFITHGGINSIKESIDAGVPMLVYPVDSILDPPGNAVRVAYHGLGLRGNMVDDTVADIAHNIQTALTDAQYRQKIQALQDTCRAYTPEQFLQVIRQCTVPV</sequence>
<dbReference type="Gene3D" id="3.40.50.2000">
    <property type="entry name" value="Glycogen Phosphorylase B"/>
    <property type="match status" value="2"/>
</dbReference>
<dbReference type="RefSeq" id="WP_317195773.1">
    <property type="nucleotide sequence ID" value="NZ_JAHESE010000010.1"/>
</dbReference>
<dbReference type="InterPro" id="IPR050426">
    <property type="entry name" value="Glycosyltransferase_28"/>
</dbReference>
<dbReference type="GO" id="GO:0008194">
    <property type="term" value="F:UDP-glycosyltransferase activity"/>
    <property type="evidence" value="ECO:0007669"/>
    <property type="project" value="InterPro"/>
</dbReference>
<dbReference type="GO" id="GO:0017000">
    <property type="term" value="P:antibiotic biosynthetic process"/>
    <property type="evidence" value="ECO:0007669"/>
    <property type="project" value="UniProtKB-ARBA"/>
</dbReference>